<organism evidence="5 6">
    <name type="scientific">Aromia moschata</name>
    <dbReference type="NCBI Taxonomy" id="1265417"/>
    <lineage>
        <taxon>Eukaryota</taxon>
        <taxon>Metazoa</taxon>
        <taxon>Ecdysozoa</taxon>
        <taxon>Arthropoda</taxon>
        <taxon>Hexapoda</taxon>
        <taxon>Insecta</taxon>
        <taxon>Pterygota</taxon>
        <taxon>Neoptera</taxon>
        <taxon>Endopterygota</taxon>
        <taxon>Coleoptera</taxon>
        <taxon>Polyphaga</taxon>
        <taxon>Cucujiformia</taxon>
        <taxon>Chrysomeloidea</taxon>
        <taxon>Cerambycidae</taxon>
        <taxon>Cerambycinae</taxon>
        <taxon>Callichromatini</taxon>
        <taxon>Aromia</taxon>
    </lineage>
</organism>
<dbReference type="InterPro" id="IPR050271">
    <property type="entry name" value="UDP-glycosyltransferase"/>
</dbReference>
<dbReference type="InterPro" id="IPR002213">
    <property type="entry name" value="UDP_glucos_trans"/>
</dbReference>
<comment type="similarity">
    <text evidence="1">Belongs to the UDP-glycosyltransferase family.</text>
</comment>
<keyword evidence="6" id="KW-1185">Reference proteome</keyword>
<protein>
    <recommendedName>
        <fullName evidence="7">UDP-glucuronosyltransferase</fullName>
    </recommendedName>
</protein>
<dbReference type="EMBL" id="JAPWTK010000012">
    <property type="protein sequence ID" value="KAJ8959685.1"/>
    <property type="molecule type" value="Genomic_DNA"/>
</dbReference>
<dbReference type="FunFam" id="3.40.50.2000:FF:000050">
    <property type="entry name" value="UDP-glucuronosyltransferase"/>
    <property type="match status" value="1"/>
</dbReference>
<name>A0AAV8Z6F4_9CUCU</name>
<dbReference type="AlphaFoldDB" id="A0AAV8Z6F4"/>
<keyword evidence="4" id="KW-0732">Signal</keyword>
<feature type="signal peptide" evidence="4">
    <location>
        <begin position="1"/>
        <end position="18"/>
    </location>
</feature>
<evidence type="ECO:0000313" key="5">
    <source>
        <dbReference type="EMBL" id="KAJ8959685.1"/>
    </source>
</evidence>
<dbReference type="GO" id="GO:0008194">
    <property type="term" value="F:UDP-glycosyltransferase activity"/>
    <property type="evidence" value="ECO:0007669"/>
    <property type="project" value="InterPro"/>
</dbReference>
<proteinExistence type="inferred from homology"/>
<accession>A0AAV8Z6F4</accession>
<dbReference type="CDD" id="cd03784">
    <property type="entry name" value="GT1_Gtf-like"/>
    <property type="match status" value="1"/>
</dbReference>
<dbReference type="SUPFAM" id="SSF53756">
    <property type="entry name" value="UDP-Glycosyltransferase/glycogen phosphorylase"/>
    <property type="match status" value="1"/>
</dbReference>
<evidence type="ECO:0008006" key="7">
    <source>
        <dbReference type="Google" id="ProtNLM"/>
    </source>
</evidence>
<keyword evidence="3" id="KW-0808">Transferase</keyword>
<keyword evidence="2" id="KW-0328">Glycosyltransferase</keyword>
<dbReference type="Proteomes" id="UP001162162">
    <property type="component" value="Unassembled WGS sequence"/>
</dbReference>
<sequence>MFLKLLILATFIVLFSHCANILGIMPTPSFSHQVVYAPLWKELSLRGHKVTAITTNPVNDPKLVNLTEIDISFVYEYFANISELAESQITMWNIHDIFSEFALLFGEAILSFPPVQELLHNKTFDVVLVEFIYPEFLNFGKLYDCPTVIISSFDALALFHRALGNPSYTSLYPEIGSPFSAPLDFMDRVINTVHNWYTWYHYKYVSYPKRDELLKRYLNTTARTEELINEVDMMFLNVNPAIQTVRPVGPTTISIGGYREPASSKPPSKDLQDFLDEATDGFIYFSLGSNVKSKSLAGPIFTAIFETLTEMPLRVLWKFEDDSLPRKPDHIKLIKWAPQEQVLSHPNIKVFVTQGGLQSLEEGIYREVPFVIIPFFADQEHNSKLMKNKGIARIVQRKPLLDKEELKSAILEVINNPSSPVIADVVVQPPLYVVC</sequence>
<dbReference type="PANTHER" id="PTHR48043">
    <property type="entry name" value="EG:EG0003.4 PROTEIN-RELATED"/>
    <property type="match status" value="1"/>
</dbReference>
<feature type="chain" id="PRO_5043552545" description="UDP-glucuronosyltransferase" evidence="4">
    <location>
        <begin position="19"/>
        <end position="435"/>
    </location>
</feature>
<dbReference type="PANTHER" id="PTHR48043:SF159">
    <property type="entry name" value="EG:EG0003.4 PROTEIN-RELATED"/>
    <property type="match status" value="1"/>
</dbReference>
<comment type="caution">
    <text evidence="5">The sequence shown here is derived from an EMBL/GenBank/DDBJ whole genome shotgun (WGS) entry which is preliminary data.</text>
</comment>
<evidence type="ECO:0000256" key="4">
    <source>
        <dbReference type="SAM" id="SignalP"/>
    </source>
</evidence>
<evidence type="ECO:0000256" key="1">
    <source>
        <dbReference type="ARBA" id="ARBA00009995"/>
    </source>
</evidence>
<reference evidence="5" key="1">
    <citation type="journal article" date="2023" name="Insect Mol. Biol.">
        <title>Genome sequencing provides insights into the evolution of gene families encoding plant cell wall-degrading enzymes in longhorned beetles.</title>
        <authorList>
            <person name="Shin N.R."/>
            <person name="Okamura Y."/>
            <person name="Kirsch R."/>
            <person name="Pauchet Y."/>
        </authorList>
    </citation>
    <scope>NUCLEOTIDE SEQUENCE</scope>
    <source>
        <strain evidence="5">AMC_N1</strain>
    </source>
</reference>
<gene>
    <name evidence="5" type="ORF">NQ318_021876</name>
</gene>
<evidence type="ECO:0000256" key="2">
    <source>
        <dbReference type="ARBA" id="ARBA00022676"/>
    </source>
</evidence>
<evidence type="ECO:0000313" key="6">
    <source>
        <dbReference type="Proteomes" id="UP001162162"/>
    </source>
</evidence>
<dbReference type="Pfam" id="PF00201">
    <property type="entry name" value="UDPGT"/>
    <property type="match status" value="1"/>
</dbReference>
<evidence type="ECO:0000256" key="3">
    <source>
        <dbReference type="ARBA" id="ARBA00022679"/>
    </source>
</evidence>
<dbReference type="Gene3D" id="3.40.50.2000">
    <property type="entry name" value="Glycogen Phosphorylase B"/>
    <property type="match status" value="2"/>
</dbReference>